<keyword evidence="2" id="KW-0489">Methyltransferase</keyword>
<feature type="transmembrane region" description="Helical" evidence="1">
    <location>
        <begin position="90"/>
        <end position="111"/>
    </location>
</feature>
<keyword evidence="2" id="KW-0808">Transferase</keyword>
<feature type="transmembrane region" description="Helical" evidence="1">
    <location>
        <begin position="213"/>
        <end position="232"/>
    </location>
</feature>
<feature type="transmembrane region" description="Helical" evidence="1">
    <location>
        <begin position="777"/>
        <end position="801"/>
    </location>
</feature>
<feature type="transmembrane region" description="Helical" evidence="1">
    <location>
        <begin position="644"/>
        <end position="666"/>
    </location>
</feature>
<feature type="transmembrane region" description="Helical" evidence="1">
    <location>
        <begin position="713"/>
        <end position="735"/>
    </location>
</feature>
<feature type="transmembrane region" description="Helical" evidence="1">
    <location>
        <begin position="672"/>
        <end position="693"/>
    </location>
</feature>
<dbReference type="SUPFAM" id="SSF53335">
    <property type="entry name" value="S-adenosyl-L-methionine-dependent methyltransferases"/>
    <property type="match status" value="1"/>
</dbReference>
<evidence type="ECO:0000256" key="1">
    <source>
        <dbReference type="SAM" id="Phobius"/>
    </source>
</evidence>
<feature type="transmembrane region" description="Helical" evidence="1">
    <location>
        <begin position="187"/>
        <end position="206"/>
    </location>
</feature>
<dbReference type="GO" id="GO:0032259">
    <property type="term" value="P:methylation"/>
    <property type="evidence" value="ECO:0007669"/>
    <property type="project" value="UniProtKB-KW"/>
</dbReference>
<proteinExistence type="predicted"/>
<sequence length="829" mass="89601">MADPDAVEHAPSARETSSAMHAVALPVAIALVSAAALAWQLLLMRWLAIAHWHPFAVMIISLALLGHGASGTWLSLWVRGERQARLARDFDAAFATCALLFAISAAATLLIARDIPFNGLELVWNPRQVLWLALLYLTLSIPFFFAAACFGLAFARHGARIPALYGADLIGAAMGALAALAASALPVHRGLLLAAICGPIAAWLVTRRAPYRVACIIVAIALAMLWPTQVFAPRANEFKGLSKTLLLPGARVIAHGADPYGSFTLVESARVPLRFAPGLSLSHTDELPQQLAIYTDGDAMSPIVRDDGHANWQWLDDMTSALPYRLRLPDRVLVLGTGGGLDVLQALTLGARRVDAVEQSALRARWARDDFGAYSGHLLDDRRVNSFIADPRAFVRATADRYDLIVLAGGESFASGGAGVQSASEQYAVTVEALRDYLRTLSPRGMLVVTQWSKQPPRDELKLFATAVEALRAEGVRDPARNVAAIRNWDASTWLFARSAFDAHAVAALTRFAERRGFDVVHAPGARAGTHERFHQLDPPTVYDGVQALLSPQSREYVRAYQFDIEPVSDDRPYFGHFFRWRSLPELWRLRAQGGAVLLDSGYLVLVATLVQAVVLALVLVLLPLRALGRGDRGSSHSSLRIGAYFVSLGLAFLLIEIAMLSRLTLLLGHPWIAANVGLAAMLLCAGLGSLHAQRWVSASNVDDAALDRRIAWAVRAIVLGLAWQFVVLVGAHAMTASWPLAWRAFVGFIGIAPLAFAMGMPFPLGLARLSRSAPAFVPWAWGLNGCASVVAAILALLLAIEVGLRATLVIALALYVFAAWVWRSPSAR</sequence>
<keyword evidence="3" id="KW-1185">Reference proteome</keyword>
<feature type="transmembrane region" description="Helical" evidence="1">
    <location>
        <begin position="162"/>
        <end position="181"/>
    </location>
</feature>
<feature type="transmembrane region" description="Helical" evidence="1">
    <location>
        <begin position="22"/>
        <end position="43"/>
    </location>
</feature>
<keyword evidence="1" id="KW-0472">Membrane</keyword>
<evidence type="ECO:0000313" key="3">
    <source>
        <dbReference type="Proteomes" id="UP000256829"/>
    </source>
</evidence>
<dbReference type="GO" id="GO:0008168">
    <property type="term" value="F:methyltransferase activity"/>
    <property type="evidence" value="ECO:0007669"/>
    <property type="project" value="UniProtKB-KW"/>
</dbReference>
<dbReference type="EMBL" id="QTJR01000007">
    <property type="protein sequence ID" value="RDY66764.1"/>
    <property type="molecule type" value="Genomic_DNA"/>
</dbReference>
<dbReference type="AlphaFoldDB" id="A0A3D8VBE9"/>
<feature type="transmembrane region" description="Helical" evidence="1">
    <location>
        <begin position="807"/>
        <end position="823"/>
    </location>
</feature>
<feature type="transmembrane region" description="Helical" evidence="1">
    <location>
        <begin position="741"/>
        <end position="765"/>
    </location>
</feature>
<feature type="transmembrane region" description="Helical" evidence="1">
    <location>
        <begin position="131"/>
        <end position="155"/>
    </location>
</feature>
<feature type="transmembrane region" description="Helical" evidence="1">
    <location>
        <begin position="603"/>
        <end position="623"/>
    </location>
</feature>
<keyword evidence="1" id="KW-0812">Transmembrane</keyword>
<dbReference type="Gene3D" id="3.40.50.150">
    <property type="entry name" value="Vaccinia Virus protein VP39"/>
    <property type="match status" value="1"/>
</dbReference>
<dbReference type="Proteomes" id="UP000256829">
    <property type="component" value="Unassembled WGS sequence"/>
</dbReference>
<evidence type="ECO:0000313" key="2">
    <source>
        <dbReference type="EMBL" id="RDY66764.1"/>
    </source>
</evidence>
<protein>
    <submittedName>
        <fullName evidence="2">SAM-dependent methyltransferase</fullName>
    </submittedName>
</protein>
<feature type="transmembrane region" description="Helical" evidence="1">
    <location>
        <begin position="55"/>
        <end position="78"/>
    </location>
</feature>
<keyword evidence="1" id="KW-1133">Transmembrane helix</keyword>
<accession>A0A3D8VBE9</accession>
<name>A0A3D8VBE9_9GAMM</name>
<comment type="caution">
    <text evidence="2">The sequence shown here is derived from an EMBL/GenBank/DDBJ whole genome shotgun (WGS) entry which is preliminary data.</text>
</comment>
<reference evidence="2 3" key="1">
    <citation type="submission" date="2018-08" db="EMBL/GenBank/DDBJ databases">
        <title>Lysobacter soli KCTC 22011, whole genome shotgun sequence.</title>
        <authorList>
            <person name="Zhang X."/>
            <person name="Feng G."/>
            <person name="Zhu H."/>
        </authorList>
    </citation>
    <scope>NUCLEOTIDE SEQUENCE [LARGE SCALE GENOMIC DNA]</scope>
    <source>
        <strain evidence="2 3">KCTC 22011</strain>
    </source>
</reference>
<gene>
    <name evidence="2" type="ORF">DX912_11635</name>
</gene>
<organism evidence="2 3">
    <name type="scientific">Lysobacter soli</name>
    <dbReference type="NCBI Taxonomy" id="453783"/>
    <lineage>
        <taxon>Bacteria</taxon>
        <taxon>Pseudomonadati</taxon>
        <taxon>Pseudomonadota</taxon>
        <taxon>Gammaproteobacteria</taxon>
        <taxon>Lysobacterales</taxon>
        <taxon>Lysobacteraceae</taxon>
        <taxon>Lysobacter</taxon>
    </lineage>
</organism>
<dbReference type="InterPro" id="IPR029063">
    <property type="entry name" value="SAM-dependent_MTases_sf"/>
</dbReference>